<dbReference type="AlphaFoldDB" id="A0A7I7UMJ2"/>
<protein>
    <recommendedName>
        <fullName evidence="3">Carboxylesterase</fullName>
    </recommendedName>
</protein>
<sequence>MIAALIPPLGAAFRAPVLGRIARPLITAPTTRSMYDSPARQFVARHRAAGGRAYRYRLTWRPDDNACGAAHLTDLPLLLGTRQAWKDAAILGETEWAEVDRRGRAIRRIWAEFARTGALSHTEANDTITFRLD</sequence>
<evidence type="ECO:0000313" key="1">
    <source>
        <dbReference type="EMBL" id="BBY82615.1"/>
    </source>
</evidence>
<gene>
    <name evidence="1" type="ORF">MPUL_37730</name>
</gene>
<reference evidence="1 2" key="1">
    <citation type="journal article" date="2019" name="Emerg. Microbes Infect.">
        <title>Comprehensive subspecies identification of 175 nontuberculous mycobacteria species based on 7547 genomic profiles.</title>
        <authorList>
            <person name="Matsumoto Y."/>
            <person name="Kinjo T."/>
            <person name="Motooka D."/>
            <person name="Nabeya D."/>
            <person name="Jung N."/>
            <person name="Uechi K."/>
            <person name="Horii T."/>
            <person name="Iida T."/>
            <person name="Fujita J."/>
            <person name="Nakamura S."/>
        </authorList>
    </citation>
    <scope>NUCLEOTIDE SEQUENCE [LARGE SCALE GENOMIC DNA]</scope>
    <source>
        <strain evidence="1 2">JCM 6370</strain>
    </source>
</reference>
<keyword evidence="2" id="KW-1185">Reference proteome</keyword>
<proteinExistence type="predicted"/>
<evidence type="ECO:0008006" key="3">
    <source>
        <dbReference type="Google" id="ProtNLM"/>
    </source>
</evidence>
<dbReference type="SUPFAM" id="SSF53474">
    <property type="entry name" value="alpha/beta-Hydrolases"/>
    <property type="match status" value="1"/>
</dbReference>
<evidence type="ECO:0000313" key="2">
    <source>
        <dbReference type="Proteomes" id="UP000467252"/>
    </source>
</evidence>
<organism evidence="1 2">
    <name type="scientific">Mycolicibacterium pulveris</name>
    <name type="common">Mycobacterium pulveris</name>
    <dbReference type="NCBI Taxonomy" id="36813"/>
    <lineage>
        <taxon>Bacteria</taxon>
        <taxon>Bacillati</taxon>
        <taxon>Actinomycetota</taxon>
        <taxon>Actinomycetes</taxon>
        <taxon>Mycobacteriales</taxon>
        <taxon>Mycobacteriaceae</taxon>
        <taxon>Mycolicibacterium</taxon>
    </lineage>
</organism>
<accession>A0A7I7UMJ2</accession>
<dbReference type="EMBL" id="AP022599">
    <property type="protein sequence ID" value="BBY82615.1"/>
    <property type="molecule type" value="Genomic_DNA"/>
</dbReference>
<dbReference type="InterPro" id="IPR029058">
    <property type="entry name" value="AB_hydrolase_fold"/>
</dbReference>
<dbReference type="Gene3D" id="3.40.50.1820">
    <property type="entry name" value="alpha/beta hydrolase"/>
    <property type="match status" value="1"/>
</dbReference>
<name>A0A7I7UMJ2_MYCPV</name>
<dbReference type="Proteomes" id="UP000467252">
    <property type="component" value="Chromosome"/>
</dbReference>